<feature type="region of interest" description="Disordered" evidence="3">
    <location>
        <begin position="1208"/>
        <end position="1241"/>
    </location>
</feature>
<sequence length="1362" mass="148026">MKERKDMIAQGRRRWWKKLLACHLCGILVFPAFCSYPVSALDLEGGSKQAASSSALEAFGEAEENGESQTATASDASRQETKASLSNAVRAINSLGNIWDSWSGKTSFEFLNGTQGDGSESRPFLIKNREQLMGLSELTAMGMTVPDAEGADYAGDYTGCFFALGGNIDMQGVDWIPIGFYRDSSEMPGEVEYAFQGDFDGNGYTIRNLRLNKLGNYDHIGLFGAIANSKIHDFCMIPDTEIKGNDRIGTVAGYAVDSEIRNVTVKNAALNTSGIVGGIAGEISGTIIENAVCDNVLIDARAGKEVIYIGGIAGIASNSLIADCTVATGTGNTARIQGTGYTGGIAGLQNSADIYNVHVNGTIGGYHSTAIGGVTGKYVSGKLKVARFEGTIGNSQLGAMAREGAFIGTRQGAATNFNYIDDVAYLFTDRESKISANVCGSEIADDNDYTYAAHIGYWHSGDLHYTLVQGGTSKNITDRYFYEELEDGILSVMDETDDNRYTIDHFAPDSTGRPVRGYLINVNQIDTTANGRNFYDVAVLEARGASQYSGVLDKNHRGAVAAGSVVYVNTSPNNTETEKFQMSGTPYYIDGDGIKKNIAYSADSHCYTFRMPEEDIVVDAVYKKVAAAVDVQPDVCHFTVTQTRTGNRKNPVKTTEIRNKAGKLIARYINGLLEQGTEVQPVTIQAVIDANNDVSDERVRWSIDDADLIRLAKNDDEDSDGYTAKSASITVNLNAGFFNEIIREQERKQQEENYRYRIPNTIYGAGHQNGAVAILTAETRPSASFEGKPCTANCRINVTFQILDNTLVAAEGAVLDKQTLEYTVTRRLTGNRIEPEESILVTAPQSLTAEFEPDYFSRDEVSWKASDPAVIRINEEEASYKEVSVSAYKDAKWIRDIIAADNGKKENDSYTLLTGNGERSARVTVEGTDKLGNRATAECMVTVRFVTEDRTRIVPDAVKLNQTAMEYRLTYDKAGDIHSETVGKGGFERRTLTAAVSPDIEDSESHRPFDRSIVWSSSDSEALSVDADGTLTVNDGAPWILEALSRQPYQAVKTVDITAAANDGLRTDRCRVTLNFQANCIEADQEKEVFPITLTLTGRRSAPVLTFSGQEARELSAVIYSSHPDVSQIVWSSEDPDLVTVTRNGTVAPVLLDENNEQKALWIRDLLRSGAYSGTKTVLVNASTADGKMKDSVLIELNLKVIDRTYPSGGSGGGGTGGMGTTTGVTPSGKTTGQAGANGAVTGTWTQTANGKWIFASDRTYANEWAYINNPYAAGNQPEAAWFRFDEEGFMVTGWFTDQNGNLYYLNPAIDGTQGQMLTGWQQIDGSWYYFNSSSKEVMGKLLTNTIIDGSFLVNEKGQWIP</sequence>
<gene>
    <name evidence="4" type="ORF">CE91St55_09290</name>
</gene>
<evidence type="ECO:0000313" key="5">
    <source>
        <dbReference type="Proteomes" id="UP001055091"/>
    </source>
</evidence>
<dbReference type="Pfam" id="PF19127">
    <property type="entry name" value="Choline_bind_3"/>
    <property type="match status" value="1"/>
</dbReference>
<dbReference type="InterPro" id="IPR018337">
    <property type="entry name" value="Cell_wall/Cho-bd_repeat"/>
</dbReference>
<feature type="region of interest" description="Disordered" evidence="3">
    <location>
        <begin position="54"/>
        <end position="79"/>
    </location>
</feature>
<accession>A0AA37JGT2</accession>
<feature type="compositionally biased region" description="Gly residues" evidence="3">
    <location>
        <begin position="1209"/>
        <end position="1221"/>
    </location>
</feature>
<evidence type="ECO:0000313" key="4">
    <source>
        <dbReference type="EMBL" id="GKG98947.1"/>
    </source>
</evidence>
<organism evidence="4 5">
    <name type="scientific">Hungatella hathewayi</name>
    <dbReference type="NCBI Taxonomy" id="154046"/>
    <lineage>
        <taxon>Bacteria</taxon>
        <taxon>Bacillati</taxon>
        <taxon>Bacillota</taxon>
        <taxon>Clostridia</taxon>
        <taxon>Lachnospirales</taxon>
        <taxon>Lachnospiraceae</taxon>
        <taxon>Hungatella</taxon>
    </lineage>
</organism>
<keyword evidence="1" id="KW-0677">Repeat</keyword>
<dbReference type="EMBL" id="BQNJ01000001">
    <property type="protein sequence ID" value="GKG98947.1"/>
    <property type="molecule type" value="Genomic_DNA"/>
</dbReference>
<evidence type="ECO:0000256" key="3">
    <source>
        <dbReference type="SAM" id="MobiDB-lite"/>
    </source>
</evidence>
<dbReference type="Proteomes" id="UP001055091">
    <property type="component" value="Unassembled WGS sequence"/>
</dbReference>
<dbReference type="Gene3D" id="2.160.20.110">
    <property type="match status" value="1"/>
</dbReference>
<proteinExistence type="predicted"/>
<evidence type="ECO:0000256" key="2">
    <source>
        <dbReference type="PROSITE-ProRule" id="PRU00591"/>
    </source>
</evidence>
<dbReference type="SUPFAM" id="SSF69360">
    <property type="entry name" value="Cell wall binding repeat"/>
    <property type="match status" value="1"/>
</dbReference>
<dbReference type="Pfam" id="PF01473">
    <property type="entry name" value="Choline_bind_1"/>
    <property type="match status" value="1"/>
</dbReference>
<name>A0AA37JGT2_9FIRM</name>
<dbReference type="Gene3D" id="2.60.40.1080">
    <property type="match status" value="1"/>
</dbReference>
<feature type="compositionally biased region" description="Low complexity" evidence="3">
    <location>
        <begin position="1222"/>
        <end position="1233"/>
    </location>
</feature>
<comment type="caution">
    <text evidence="4">The sequence shown here is derived from an EMBL/GenBank/DDBJ whole genome shotgun (WGS) entry which is preliminary data.</text>
</comment>
<dbReference type="Gene3D" id="2.10.270.10">
    <property type="entry name" value="Cholin Binding"/>
    <property type="match status" value="1"/>
</dbReference>
<protein>
    <submittedName>
        <fullName evidence="4">Uncharacterized protein</fullName>
    </submittedName>
</protein>
<evidence type="ECO:0000256" key="1">
    <source>
        <dbReference type="ARBA" id="ARBA00022737"/>
    </source>
</evidence>
<reference evidence="4" key="1">
    <citation type="submission" date="2022-01" db="EMBL/GenBank/DDBJ databases">
        <title>Novel bile acid biosynthetic pathways are enriched in the microbiome of centenarians.</title>
        <authorList>
            <person name="Sato Y."/>
            <person name="Atarashi K."/>
            <person name="Plichta R.D."/>
            <person name="Arai Y."/>
            <person name="Sasajima S."/>
            <person name="Kearney M.S."/>
            <person name="Suda W."/>
            <person name="Takeshita K."/>
            <person name="Sasaki T."/>
            <person name="Okamoto S."/>
            <person name="Skelly N.A."/>
            <person name="Okamura Y."/>
            <person name="Vlamakis H."/>
            <person name="Li Y."/>
            <person name="Tanoue T."/>
            <person name="Takei H."/>
            <person name="Nittono H."/>
            <person name="Narushima S."/>
            <person name="Irie J."/>
            <person name="Itoh H."/>
            <person name="Moriya K."/>
            <person name="Sugiura Y."/>
            <person name="Suematsu M."/>
            <person name="Moritoki N."/>
            <person name="Shibata S."/>
            <person name="Littman R.D."/>
            <person name="Fischbach A.M."/>
            <person name="Uwamino Y."/>
            <person name="Inoue T."/>
            <person name="Honda A."/>
            <person name="Hattori M."/>
            <person name="Murai T."/>
            <person name="Xavier J.R."/>
            <person name="Hirose N."/>
            <person name="Honda K."/>
        </authorList>
    </citation>
    <scope>NUCLEOTIDE SEQUENCE</scope>
    <source>
        <strain evidence="4">CE91-St55</strain>
    </source>
</reference>
<dbReference type="RefSeq" id="WP_244052402.1">
    <property type="nucleotide sequence ID" value="NZ_BQNJ01000001.1"/>
</dbReference>
<feature type="repeat" description="Cell wall-binding" evidence="2">
    <location>
        <begin position="1318"/>
        <end position="1337"/>
    </location>
</feature>
<feature type="compositionally biased region" description="Polar residues" evidence="3">
    <location>
        <begin position="67"/>
        <end position="79"/>
    </location>
</feature>
<dbReference type="PROSITE" id="PS51170">
    <property type="entry name" value="CW"/>
    <property type="match status" value="1"/>
</dbReference>